<name>A0A2S0UPI8_9RHOB</name>
<sequence>MRTLALRLAFLVCAVFGLMLPAAAQESPMQQTILNQLDAFKADDFERAFTYASPTIKGIFMTPQAFGAMVTQGYPMVHRPGEVKMLGSRDVAGRLWQKVMITDQGGRTHMLEYQMIDTPDGWQINAVQLLPEPGVGA</sequence>
<feature type="signal peptide" evidence="1">
    <location>
        <begin position="1"/>
        <end position="24"/>
    </location>
</feature>
<keyword evidence="3" id="KW-1185">Reference proteome</keyword>
<dbReference type="OrthoDB" id="9130422at2"/>
<dbReference type="AlphaFoldDB" id="A0A2S0UPI8"/>
<dbReference type="Proteomes" id="UP000244496">
    <property type="component" value="Chromosome"/>
</dbReference>
<dbReference type="InterPro" id="IPR032347">
    <property type="entry name" value="DUF4864"/>
</dbReference>
<dbReference type="KEGG" id="geh:HYN69_15545"/>
<evidence type="ECO:0000313" key="2">
    <source>
        <dbReference type="EMBL" id="AWB49726.1"/>
    </source>
</evidence>
<evidence type="ECO:0000256" key="1">
    <source>
        <dbReference type="SAM" id="SignalP"/>
    </source>
</evidence>
<accession>A0A2S0UPI8</accession>
<proteinExistence type="predicted"/>
<keyword evidence="1" id="KW-0732">Signal</keyword>
<feature type="chain" id="PRO_5015477633" evidence="1">
    <location>
        <begin position="25"/>
        <end position="137"/>
    </location>
</feature>
<evidence type="ECO:0000313" key="3">
    <source>
        <dbReference type="Proteomes" id="UP000244496"/>
    </source>
</evidence>
<dbReference type="EMBL" id="CP028918">
    <property type="protein sequence ID" value="AWB49726.1"/>
    <property type="molecule type" value="Genomic_DNA"/>
</dbReference>
<dbReference type="RefSeq" id="WP_108436543.1">
    <property type="nucleotide sequence ID" value="NZ_CP028918.1"/>
</dbReference>
<gene>
    <name evidence="2" type="ORF">HYN69_15545</name>
</gene>
<protein>
    <submittedName>
        <fullName evidence="2">DUF4864 domain-containing protein</fullName>
    </submittedName>
</protein>
<organism evidence="2 3">
    <name type="scientific">Paragemmobacter aquarius</name>
    <dbReference type="NCBI Taxonomy" id="2169400"/>
    <lineage>
        <taxon>Bacteria</taxon>
        <taxon>Pseudomonadati</taxon>
        <taxon>Pseudomonadota</taxon>
        <taxon>Alphaproteobacteria</taxon>
        <taxon>Rhodobacterales</taxon>
        <taxon>Paracoccaceae</taxon>
        <taxon>Paragemmobacter</taxon>
    </lineage>
</organism>
<dbReference type="Pfam" id="PF16156">
    <property type="entry name" value="DUF4864"/>
    <property type="match status" value="1"/>
</dbReference>
<reference evidence="2 3" key="1">
    <citation type="submission" date="2018-04" db="EMBL/GenBank/DDBJ databases">
        <title>Genome sequencing of Gemmobacter.</title>
        <authorList>
            <person name="Yi H."/>
            <person name="Baek M.-G."/>
        </authorList>
    </citation>
    <scope>NUCLEOTIDE SEQUENCE [LARGE SCALE GENOMIC DNA]</scope>
    <source>
        <strain evidence="2 3">HYN0069</strain>
    </source>
</reference>